<dbReference type="OrthoDB" id="539158at2759"/>
<proteinExistence type="inferred from homology"/>
<dbReference type="PANTHER" id="PTHR43895">
    <property type="entry name" value="CALCIUM/CALMODULIN-DEPENDENT PROTEIN KINASE KINASE-RELATED"/>
    <property type="match status" value="1"/>
</dbReference>
<gene>
    <name evidence="12" type="ORF">K503DRAFT_718132</name>
</gene>
<evidence type="ECO:0000313" key="13">
    <source>
        <dbReference type="Proteomes" id="UP000092154"/>
    </source>
</evidence>
<comment type="catalytic activity">
    <reaction evidence="8">
        <text>L-seryl-[protein] + ATP = O-phospho-L-seryl-[protein] + ADP + H(+)</text>
        <dbReference type="Rhea" id="RHEA:17989"/>
        <dbReference type="Rhea" id="RHEA-COMP:9863"/>
        <dbReference type="Rhea" id="RHEA-COMP:11604"/>
        <dbReference type="ChEBI" id="CHEBI:15378"/>
        <dbReference type="ChEBI" id="CHEBI:29999"/>
        <dbReference type="ChEBI" id="CHEBI:30616"/>
        <dbReference type="ChEBI" id="CHEBI:83421"/>
        <dbReference type="ChEBI" id="CHEBI:456216"/>
        <dbReference type="EC" id="2.7.11.1"/>
    </reaction>
</comment>
<evidence type="ECO:0000256" key="2">
    <source>
        <dbReference type="ARBA" id="ARBA00022527"/>
    </source>
</evidence>
<organism evidence="12 13">
    <name type="scientific">Rhizopogon vinicolor AM-OR11-026</name>
    <dbReference type="NCBI Taxonomy" id="1314800"/>
    <lineage>
        <taxon>Eukaryota</taxon>
        <taxon>Fungi</taxon>
        <taxon>Dikarya</taxon>
        <taxon>Basidiomycota</taxon>
        <taxon>Agaricomycotina</taxon>
        <taxon>Agaricomycetes</taxon>
        <taxon>Agaricomycetidae</taxon>
        <taxon>Boletales</taxon>
        <taxon>Suillineae</taxon>
        <taxon>Rhizopogonaceae</taxon>
        <taxon>Rhizopogon</taxon>
    </lineage>
</organism>
<evidence type="ECO:0000256" key="6">
    <source>
        <dbReference type="ARBA" id="ARBA00022840"/>
    </source>
</evidence>
<dbReference type="GO" id="GO:0035861">
    <property type="term" value="C:site of double-strand break"/>
    <property type="evidence" value="ECO:0007669"/>
    <property type="project" value="TreeGrafter"/>
</dbReference>
<dbReference type="InterPro" id="IPR017441">
    <property type="entry name" value="Protein_kinase_ATP_BS"/>
</dbReference>
<evidence type="ECO:0000256" key="8">
    <source>
        <dbReference type="ARBA" id="ARBA00048679"/>
    </source>
</evidence>
<dbReference type="PROSITE" id="PS00108">
    <property type="entry name" value="PROTEIN_KINASE_ST"/>
    <property type="match status" value="1"/>
</dbReference>
<evidence type="ECO:0000256" key="9">
    <source>
        <dbReference type="PROSITE-ProRule" id="PRU10141"/>
    </source>
</evidence>
<keyword evidence="5 12" id="KW-0418">Kinase</keyword>
<evidence type="ECO:0000256" key="10">
    <source>
        <dbReference type="RuleBase" id="RU000304"/>
    </source>
</evidence>
<dbReference type="InterPro" id="IPR011009">
    <property type="entry name" value="Kinase-like_dom_sf"/>
</dbReference>
<evidence type="ECO:0000256" key="4">
    <source>
        <dbReference type="ARBA" id="ARBA00022741"/>
    </source>
</evidence>
<accession>A0A1B7N0X0</accession>
<keyword evidence="13" id="KW-1185">Reference proteome</keyword>
<dbReference type="AlphaFoldDB" id="A0A1B7N0X0"/>
<dbReference type="Gene3D" id="1.10.510.10">
    <property type="entry name" value="Transferase(Phosphotransferase) domain 1"/>
    <property type="match status" value="1"/>
</dbReference>
<dbReference type="SUPFAM" id="SSF56112">
    <property type="entry name" value="Protein kinase-like (PK-like)"/>
    <property type="match status" value="1"/>
</dbReference>
<dbReference type="GO" id="GO:0005524">
    <property type="term" value="F:ATP binding"/>
    <property type="evidence" value="ECO:0007669"/>
    <property type="project" value="UniProtKB-UniRule"/>
</dbReference>
<feature type="binding site" evidence="9">
    <location>
        <position position="42"/>
    </location>
    <ligand>
        <name>ATP</name>
        <dbReference type="ChEBI" id="CHEBI:30616"/>
    </ligand>
</feature>
<comment type="similarity">
    <text evidence="10">Belongs to the protein kinase superfamily.</text>
</comment>
<reference evidence="12 13" key="1">
    <citation type="submission" date="2016-06" db="EMBL/GenBank/DDBJ databases">
        <title>Comparative genomics of the ectomycorrhizal sister species Rhizopogon vinicolor and Rhizopogon vesiculosus (Basidiomycota: Boletales) reveals a divergence of the mating type B locus.</title>
        <authorList>
            <consortium name="DOE Joint Genome Institute"/>
            <person name="Mujic A.B."/>
            <person name="Kuo A."/>
            <person name="Tritt A."/>
            <person name="Lipzen A."/>
            <person name="Chen C."/>
            <person name="Johnson J."/>
            <person name="Sharma A."/>
            <person name="Barry K."/>
            <person name="Grigoriev I.V."/>
            <person name="Spatafora J.W."/>
        </authorList>
    </citation>
    <scope>NUCLEOTIDE SEQUENCE [LARGE SCALE GENOMIC DNA]</scope>
    <source>
        <strain evidence="12 13">AM-OR11-026</strain>
    </source>
</reference>
<keyword evidence="4 9" id="KW-0547">Nucleotide-binding</keyword>
<dbReference type="InterPro" id="IPR000719">
    <property type="entry name" value="Prot_kinase_dom"/>
</dbReference>
<dbReference type="Proteomes" id="UP000092154">
    <property type="component" value="Unassembled WGS sequence"/>
</dbReference>
<dbReference type="GO" id="GO:0005634">
    <property type="term" value="C:nucleus"/>
    <property type="evidence" value="ECO:0007669"/>
    <property type="project" value="TreeGrafter"/>
</dbReference>
<keyword evidence="2 10" id="KW-0723">Serine/threonine-protein kinase</keyword>
<name>A0A1B7N0X0_9AGAM</name>
<dbReference type="EMBL" id="KV448292">
    <property type="protein sequence ID" value="OAX38496.1"/>
    <property type="molecule type" value="Genomic_DNA"/>
</dbReference>
<dbReference type="InterPro" id="IPR008271">
    <property type="entry name" value="Ser/Thr_kinase_AS"/>
</dbReference>
<keyword evidence="6 9" id="KW-0067">ATP-binding</keyword>
<dbReference type="EC" id="2.7.11.1" evidence="1"/>
<dbReference type="PANTHER" id="PTHR43895:SF32">
    <property type="entry name" value="SERINE_THREONINE-PROTEIN KINASE CHK1"/>
    <property type="match status" value="1"/>
</dbReference>
<evidence type="ECO:0000256" key="7">
    <source>
        <dbReference type="ARBA" id="ARBA00047899"/>
    </source>
</evidence>
<sequence length="468" mass="53017">MNMVVKYPKVAGYELIQQIGGGGFSSVFRAVNIESHQVAACKLVQIKEETTKKERQMLDREIQLHAALKHQNVLEFLHASIVELKYKRQYVPGVYMLLELAAGGDLFDKIAPEVGLGEDVAHYYFCQLLAGMDYIHREGVCHRDLKPENLLLDVAGTLKITDFGLSVVYKRKETGETRLLNGVCGSWPYIAPEVHWEQPYEAEPVDAWGMGIILFTLLTGSTPWDQPTDQSPEFLRYISGEVFDEEPWNRIGEKALSLICGLLTVEPEKRMKLPEVFAHSWFMRPSQIANQGAVALADHLTESLRANGDMNYAMPDLINSAGTRKDKDGDDIMFSATHQSQFTQTLLLFSQTQSGRRYTPHLTRFYTSLGPGIMMQLIKESLDALGVKHKDGPTGEDERGEIYRLRIGGHDKRRITFKGWIELENFRYAETDGSFCLMTRDAGNPISWRQLWKALVLSPAVDPHVHRR</sequence>
<evidence type="ECO:0000259" key="11">
    <source>
        <dbReference type="PROSITE" id="PS50011"/>
    </source>
</evidence>
<dbReference type="PROSITE" id="PS00107">
    <property type="entry name" value="PROTEIN_KINASE_ATP"/>
    <property type="match status" value="1"/>
</dbReference>
<comment type="catalytic activity">
    <reaction evidence="7">
        <text>L-threonyl-[protein] + ATP = O-phospho-L-threonyl-[protein] + ADP + H(+)</text>
        <dbReference type="Rhea" id="RHEA:46608"/>
        <dbReference type="Rhea" id="RHEA-COMP:11060"/>
        <dbReference type="Rhea" id="RHEA-COMP:11605"/>
        <dbReference type="ChEBI" id="CHEBI:15378"/>
        <dbReference type="ChEBI" id="CHEBI:30013"/>
        <dbReference type="ChEBI" id="CHEBI:30616"/>
        <dbReference type="ChEBI" id="CHEBI:61977"/>
        <dbReference type="ChEBI" id="CHEBI:456216"/>
        <dbReference type="EC" id="2.7.11.1"/>
    </reaction>
</comment>
<dbReference type="PROSITE" id="PS50011">
    <property type="entry name" value="PROTEIN_KINASE_DOM"/>
    <property type="match status" value="1"/>
</dbReference>
<dbReference type="GO" id="GO:0004674">
    <property type="term" value="F:protein serine/threonine kinase activity"/>
    <property type="evidence" value="ECO:0007669"/>
    <property type="project" value="UniProtKB-KW"/>
</dbReference>
<protein>
    <recommendedName>
        <fullName evidence="1">non-specific serine/threonine protein kinase</fullName>
        <ecNumber evidence="1">2.7.11.1</ecNumber>
    </recommendedName>
</protein>
<dbReference type="GO" id="GO:0007095">
    <property type="term" value="P:mitotic G2 DNA damage checkpoint signaling"/>
    <property type="evidence" value="ECO:0007669"/>
    <property type="project" value="TreeGrafter"/>
</dbReference>
<dbReference type="Pfam" id="PF00069">
    <property type="entry name" value="Pkinase"/>
    <property type="match status" value="1"/>
</dbReference>
<dbReference type="STRING" id="1314800.A0A1B7N0X0"/>
<keyword evidence="3" id="KW-0808">Transferase</keyword>
<evidence type="ECO:0000313" key="12">
    <source>
        <dbReference type="EMBL" id="OAX38496.1"/>
    </source>
</evidence>
<feature type="domain" description="Protein kinase" evidence="11">
    <location>
        <begin position="13"/>
        <end position="282"/>
    </location>
</feature>
<evidence type="ECO:0000256" key="1">
    <source>
        <dbReference type="ARBA" id="ARBA00012513"/>
    </source>
</evidence>
<evidence type="ECO:0000256" key="5">
    <source>
        <dbReference type="ARBA" id="ARBA00022777"/>
    </source>
</evidence>
<dbReference type="FunFam" id="1.10.510.10:FF:000571">
    <property type="entry name" value="Maternal embryonic leucine zipper kinase"/>
    <property type="match status" value="1"/>
</dbReference>
<dbReference type="FunCoup" id="A0A1B7N0X0">
    <property type="interactions" value="459"/>
</dbReference>
<dbReference type="SMART" id="SM00220">
    <property type="entry name" value="S_TKc"/>
    <property type="match status" value="1"/>
</dbReference>
<evidence type="ECO:0000256" key="3">
    <source>
        <dbReference type="ARBA" id="ARBA00022679"/>
    </source>
</evidence>
<dbReference type="InParanoid" id="A0A1B7N0X0"/>
<dbReference type="GO" id="GO:0005737">
    <property type="term" value="C:cytoplasm"/>
    <property type="evidence" value="ECO:0007669"/>
    <property type="project" value="TreeGrafter"/>
</dbReference>